<evidence type="ECO:0000313" key="2">
    <source>
        <dbReference type="Proteomes" id="UP000628854"/>
    </source>
</evidence>
<dbReference type="Proteomes" id="UP000628854">
    <property type="component" value="Unassembled WGS sequence"/>
</dbReference>
<name>A0ABQ1J6F3_9PROT</name>
<proteinExistence type="predicted"/>
<keyword evidence="2" id="KW-1185">Reference proteome</keyword>
<dbReference type="EMBL" id="BMKF01000001">
    <property type="protein sequence ID" value="GGB58556.1"/>
    <property type="molecule type" value="Genomic_DNA"/>
</dbReference>
<protein>
    <submittedName>
        <fullName evidence="1">Uncharacterized protein</fullName>
    </submittedName>
</protein>
<gene>
    <name evidence="1" type="ORF">GCM10011503_03700</name>
</gene>
<comment type="caution">
    <text evidence="1">The sequence shown here is derived from an EMBL/GenBank/DDBJ whole genome shotgun (WGS) entry which is preliminary data.</text>
</comment>
<reference evidence="2" key="1">
    <citation type="journal article" date="2019" name="Int. J. Syst. Evol. Microbiol.">
        <title>The Global Catalogue of Microorganisms (GCM) 10K type strain sequencing project: providing services to taxonomists for standard genome sequencing and annotation.</title>
        <authorList>
            <consortium name="The Broad Institute Genomics Platform"/>
            <consortium name="The Broad Institute Genome Sequencing Center for Infectious Disease"/>
            <person name="Wu L."/>
            <person name="Ma J."/>
        </authorList>
    </citation>
    <scope>NUCLEOTIDE SEQUENCE [LARGE SCALE GENOMIC DNA]</scope>
    <source>
        <strain evidence="2">CGMCC 1.15928</strain>
    </source>
</reference>
<organism evidence="1 2">
    <name type="scientific">Henriciella pelagia</name>
    <dbReference type="NCBI Taxonomy" id="1977912"/>
    <lineage>
        <taxon>Bacteria</taxon>
        <taxon>Pseudomonadati</taxon>
        <taxon>Pseudomonadota</taxon>
        <taxon>Alphaproteobacteria</taxon>
        <taxon>Hyphomonadales</taxon>
        <taxon>Hyphomonadaceae</taxon>
        <taxon>Henriciella</taxon>
    </lineage>
</organism>
<sequence>MDADLIKIEGGRFQGYEGESDGSSIGDSCDVETMGSYRLLHDMLGYVIFKGLAAKKAGGGEQLSGGQINFNQAGDIRGAGRSNRNIRNWLAPEIIA</sequence>
<accession>A0ABQ1J6F3</accession>
<evidence type="ECO:0000313" key="1">
    <source>
        <dbReference type="EMBL" id="GGB58556.1"/>
    </source>
</evidence>